<dbReference type="EMBL" id="VTYF01000003">
    <property type="protein sequence ID" value="NOI08944.1"/>
    <property type="molecule type" value="Genomic_DNA"/>
</dbReference>
<dbReference type="NCBIfam" id="NF038237">
    <property type="entry name" value="retron_Ec67_fus"/>
    <property type="match status" value="1"/>
</dbReference>
<keyword evidence="4" id="KW-0479">Metal-binding</keyword>
<comment type="caution">
    <text evidence="11">The sequence shown here is derived from an EMBL/GenBank/DDBJ whole genome shotgun (WGS) entry which is preliminary data.</text>
</comment>
<comment type="catalytic activity">
    <reaction evidence="9">
        <text>DNA(n) + a 2'-deoxyribonucleoside 5'-triphosphate = DNA(n+1) + diphosphate</text>
        <dbReference type="Rhea" id="RHEA:22508"/>
        <dbReference type="Rhea" id="RHEA-COMP:17339"/>
        <dbReference type="Rhea" id="RHEA-COMP:17340"/>
        <dbReference type="ChEBI" id="CHEBI:33019"/>
        <dbReference type="ChEBI" id="CHEBI:61560"/>
        <dbReference type="ChEBI" id="CHEBI:173112"/>
        <dbReference type="EC" id="2.7.7.49"/>
    </reaction>
</comment>
<name>A0A7Y4B1J1_VIBAL</name>
<evidence type="ECO:0000256" key="1">
    <source>
        <dbReference type="ARBA" id="ARBA00012493"/>
    </source>
</evidence>
<evidence type="ECO:0000256" key="6">
    <source>
        <dbReference type="ARBA" id="ARBA00022918"/>
    </source>
</evidence>
<dbReference type="SUPFAM" id="SSF56672">
    <property type="entry name" value="DNA/RNA polymerases"/>
    <property type="match status" value="1"/>
</dbReference>
<keyword evidence="3" id="KW-0548">Nucleotidyltransferase</keyword>
<evidence type="ECO:0000256" key="8">
    <source>
        <dbReference type="ARBA" id="ARBA00034120"/>
    </source>
</evidence>
<keyword evidence="7" id="KW-0051">Antiviral defense</keyword>
<organism evidence="11 12">
    <name type="scientific">Vibrio alginolyticus</name>
    <dbReference type="NCBI Taxonomy" id="663"/>
    <lineage>
        <taxon>Bacteria</taxon>
        <taxon>Pseudomonadati</taxon>
        <taxon>Pseudomonadota</taxon>
        <taxon>Gammaproteobacteria</taxon>
        <taxon>Vibrionales</taxon>
        <taxon>Vibrionaceae</taxon>
        <taxon>Vibrio</taxon>
    </lineage>
</organism>
<evidence type="ECO:0000256" key="2">
    <source>
        <dbReference type="ARBA" id="ARBA00022679"/>
    </source>
</evidence>
<evidence type="ECO:0000313" key="11">
    <source>
        <dbReference type="EMBL" id="NOI08944.1"/>
    </source>
</evidence>
<dbReference type="Proteomes" id="UP000532247">
    <property type="component" value="Unassembled WGS sequence"/>
</dbReference>
<gene>
    <name evidence="11" type="ORF">F0254_08690</name>
</gene>
<proteinExistence type="inferred from homology"/>
<feature type="domain" description="Reverse transcriptase" evidence="10">
    <location>
        <begin position="26"/>
        <end position="259"/>
    </location>
</feature>
<evidence type="ECO:0000256" key="3">
    <source>
        <dbReference type="ARBA" id="ARBA00022695"/>
    </source>
</evidence>
<dbReference type="CDD" id="cd03487">
    <property type="entry name" value="RT_Bac_retron_II"/>
    <property type="match status" value="1"/>
</dbReference>
<evidence type="ECO:0000259" key="10">
    <source>
        <dbReference type="PROSITE" id="PS50878"/>
    </source>
</evidence>
<dbReference type="InterPro" id="IPR000123">
    <property type="entry name" value="Reverse_transcriptase_msDNA"/>
</dbReference>
<accession>A0A7Y4B1J1</accession>
<sequence>MNSIKSLKSCVTRKDLARLLSCAPSHLTYVLYKVPAATKYKQFPVSKKSGGSRQINAPTKELKNIQRRLANLLQDCIENISEENDYENSAAHGFVRKRSIISNAEMHKRQKNVANLDLENFFDSFNFGRVRGFFIKNRHFALSEEVATTIAQIACHNGILPQGSPCSPVITNLIAHTLDVRLINLASKYSCVYTRYADDLTFSTRKATFPPQILREEDGKIIPSKTLRNEIRRAGFSINHKKTRIQYKDSRQDVTGLVVNQKVNVSSDYSRLTKAMCHSLYTRGFYTKEENGQLVHGTIKELNGRLNFIDSIDKYNRINYPEKLSVHYNHKTHGYRTRILHNGREKTFSKFLFYKHFFANSKVCVLCEGKTDNIYLKCALDSIGNQFPKLYTPAGNGKEAETHIELFKYSKRTRFLMELYGGSSYLGGFIQSYKERLKSYKKLPLTRPVIILLDNDEGLSKHIKTEMKNAHATIYINGKIVTNFDRNIKKADFVHITDNLYAILTPLKADGSDSMIEDFFELAVLNRQVNGRTFDPKEEKKPPEKFYNKNTFATQVVEADKKNINFNGFKSIFERISLAINHFESRT</sequence>
<dbReference type="PRINTS" id="PR00866">
    <property type="entry name" value="RNADNAPOLMS"/>
</dbReference>
<dbReference type="GO" id="GO:0003964">
    <property type="term" value="F:RNA-directed DNA polymerase activity"/>
    <property type="evidence" value="ECO:0007669"/>
    <property type="project" value="UniProtKB-KW"/>
</dbReference>
<evidence type="ECO:0000313" key="12">
    <source>
        <dbReference type="Proteomes" id="UP000532247"/>
    </source>
</evidence>
<keyword evidence="5" id="KW-0460">Magnesium</keyword>
<dbReference type="PROSITE" id="PS50878">
    <property type="entry name" value="RT_POL"/>
    <property type="match status" value="1"/>
</dbReference>
<evidence type="ECO:0000256" key="4">
    <source>
        <dbReference type="ARBA" id="ARBA00022723"/>
    </source>
</evidence>
<dbReference type="Pfam" id="PF00078">
    <property type="entry name" value="RVT_1"/>
    <property type="match status" value="1"/>
</dbReference>
<dbReference type="AlphaFoldDB" id="A0A7Y4B1J1"/>
<dbReference type="InterPro" id="IPR000477">
    <property type="entry name" value="RT_dom"/>
</dbReference>
<evidence type="ECO:0000256" key="7">
    <source>
        <dbReference type="ARBA" id="ARBA00023118"/>
    </source>
</evidence>
<dbReference type="InterPro" id="IPR043502">
    <property type="entry name" value="DNA/RNA_pol_sf"/>
</dbReference>
<keyword evidence="2" id="KW-0808">Transferase</keyword>
<dbReference type="PANTHER" id="PTHR34047">
    <property type="entry name" value="NUCLEAR INTRON MATURASE 1, MITOCHONDRIAL-RELATED"/>
    <property type="match status" value="1"/>
</dbReference>
<dbReference type="RefSeq" id="WP_171345686.1">
    <property type="nucleotide sequence ID" value="NZ_VTYF01000003.1"/>
</dbReference>
<keyword evidence="6 11" id="KW-0695">RNA-directed DNA polymerase</keyword>
<dbReference type="InterPro" id="IPR053543">
    <property type="entry name" value="Bacterial_RT"/>
</dbReference>
<protein>
    <recommendedName>
        <fullName evidence="1">RNA-directed DNA polymerase</fullName>
        <ecNumber evidence="1">2.7.7.49</ecNumber>
    </recommendedName>
</protein>
<dbReference type="EC" id="2.7.7.49" evidence="1"/>
<dbReference type="PANTHER" id="PTHR34047:SF7">
    <property type="entry name" value="RNA-DIRECTED DNA POLYMERASE"/>
    <property type="match status" value="1"/>
</dbReference>
<evidence type="ECO:0000256" key="5">
    <source>
        <dbReference type="ARBA" id="ARBA00022842"/>
    </source>
</evidence>
<dbReference type="GO" id="GO:0051607">
    <property type="term" value="P:defense response to virus"/>
    <property type="evidence" value="ECO:0007669"/>
    <property type="project" value="UniProtKB-KW"/>
</dbReference>
<evidence type="ECO:0000256" key="9">
    <source>
        <dbReference type="ARBA" id="ARBA00048173"/>
    </source>
</evidence>
<comment type="similarity">
    <text evidence="8">Belongs to the bacterial reverse transcriptase family.</text>
</comment>
<dbReference type="InterPro" id="IPR051083">
    <property type="entry name" value="GrpII_Intron_Splice-Mob/Def"/>
</dbReference>
<reference evidence="11 12" key="1">
    <citation type="submission" date="2019-09" db="EMBL/GenBank/DDBJ databases">
        <title>Draft genome sequencing and comparative genomics of hatchery-associated Vibrios.</title>
        <authorList>
            <person name="Kehlet-Delgado H."/>
            <person name="Mueller R.S."/>
        </authorList>
    </citation>
    <scope>NUCLEOTIDE SEQUENCE [LARGE SCALE GENOMIC DNA]</scope>
    <source>
        <strain evidence="11 12">081416A</strain>
    </source>
</reference>
<dbReference type="GO" id="GO:0046872">
    <property type="term" value="F:metal ion binding"/>
    <property type="evidence" value="ECO:0007669"/>
    <property type="project" value="UniProtKB-KW"/>
</dbReference>
<dbReference type="GO" id="GO:0003723">
    <property type="term" value="F:RNA binding"/>
    <property type="evidence" value="ECO:0007669"/>
    <property type="project" value="InterPro"/>
</dbReference>